<evidence type="ECO:0000259" key="9">
    <source>
        <dbReference type="Pfam" id="PF22692"/>
    </source>
</evidence>
<evidence type="ECO:0000256" key="5">
    <source>
        <dbReference type="ARBA" id="ARBA00040228"/>
    </source>
</evidence>
<evidence type="ECO:0000256" key="1">
    <source>
        <dbReference type="ARBA" id="ARBA00004117"/>
    </source>
</evidence>
<dbReference type="InterPro" id="IPR001444">
    <property type="entry name" value="Flag_bb_rod_N"/>
</dbReference>
<keyword evidence="3 6" id="KW-0975">Bacterial flagellum</keyword>
<sequence length="246" mass="25403">MDRLIYTAMSGANAAAHRQAVLSNNLANVSTNGFRAELSTFRAVPVRGDGASTRVMAIEATAGYVDTPGSAQRTGRGLDAMTTGNAWFAVQGLDGTESYTRSGSFEVSPEGTLVTNSGLTVLGDGGAPISIPTGGEVTIGFDGNLSAKVGNQPPTGVGRLKLVTPGADDPLNRSEDGLFRATSGEPLPNDTNARVQVGSLEGSNVNAIEAMVGMIQTARQFETQMRLLQTAESNDRSAAQLLGLQG</sequence>
<dbReference type="InterPro" id="IPR010930">
    <property type="entry name" value="Flg_bb/hook_C_dom"/>
</dbReference>
<dbReference type="KEGG" id="rfr:Rfer_3718"/>
<dbReference type="HOGENOM" id="CLU_013687_1_0_4"/>
<dbReference type="Proteomes" id="UP000008332">
    <property type="component" value="Chromosome"/>
</dbReference>
<dbReference type="SUPFAM" id="SSF117143">
    <property type="entry name" value="Flagellar hook protein flgE"/>
    <property type="match status" value="1"/>
</dbReference>
<dbReference type="NCBIfam" id="NF009280">
    <property type="entry name" value="PRK12640.1"/>
    <property type="match status" value="1"/>
</dbReference>
<feature type="domain" description="Flagellar basal body rod protein N-terminal" evidence="7">
    <location>
        <begin position="5"/>
        <end position="35"/>
    </location>
</feature>
<keyword evidence="10" id="KW-0966">Cell projection</keyword>
<dbReference type="EMBL" id="CP000267">
    <property type="protein sequence ID" value="ABD71418.1"/>
    <property type="molecule type" value="Genomic_DNA"/>
</dbReference>
<dbReference type="InterPro" id="IPR053967">
    <property type="entry name" value="LlgE_F_G-like_D1"/>
</dbReference>
<evidence type="ECO:0000256" key="4">
    <source>
        <dbReference type="ARBA" id="ARBA00038560"/>
    </source>
</evidence>
<dbReference type="GO" id="GO:0030694">
    <property type="term" value="C:bacterial-type flagellum basal body, rod"/>
    <property type="evidence" value="ECO:0007669"/>
    <property type="project" value="UniProtKB-UniRule"/>
</dbReference>
<dbReference type="eggNOG" id="COG4787">
    <property type="taxonomic scope" value="Bacteria"/>
</dbReference>
<dbReference type="STRING" id="338969.Rfer_3718"/>
<dbReference type="GO" id="GO:0071978">
    <property type="term" value="P:bacterial-type flagellum-dependent swarming motility"/>
    <property type="evidence" value="ECO:0007669"/>
    <property type="project" value="TreeGrafter"/>
</dbReference>
<dbReference type="InterPro" id="IPR019776">
    <property type="entry name" value="Flagellar_basal_body_rod_CS"/>
</dbReference>
<dbReference type="Pfam" id="PF22692">
    <property type="entry name" value="LlgE_F_G_D1"/>
    <property type="match status" value="1"/>
</dbReference>
<keyword evidence="10" id="KW-0969">Cilium</keyword>
<name>Q21S35_ALBFT</name>
<dbReference type="Pfam" id="PF06429">
    <property type="entry name" value="Flg_bbr_C"/>
    <property type="match status" value="1"/>
</dbReference>
<evidence type="ECO:0000256" key="3">
    <source>
        <dbReference type="ARBA" id="ARBA00023143"/>
    </source>
</evidence>
<feature type="domain" description="Flagellar basal-body/hook protein C-terminal" evidence="8">
    <location>
        <begin position="198"/>
        <end position="241"/>
    </location>
</feature>
<evidence type="ECO:0000313" key="10">
    <source>
        <dbReference type="EMBL" id="ABD71418.1"/>
    </source>
</evidence>
<evidence type="ECO:0000313" key="11">
    <source>
        <dbReference type="Proteomes" id="UP000008332"/>
    </source>
</evidence>
<evidence type="ECO:0000259" key="7">
    <source>
        <dbReference type="Pfam" id="PF00460"/>
    </source>
</evidence>
<evidence type="ECO:0000259" key="8">
    <source>
        <dbReference type="Pfam" id="PF06429"/>
    </source>
</evidence>
<dbReference type="RefSeq" id="WP_011465981.1">
    <property type="nucleotide sequence ID" value="NC_007908.1"/>
</dbReference>
<comment type="subcellular location">
    <subcellularLocation>
        <location evidence="1 6">Bacterial flagellum basal body</location>
    </subcellularLocation>
</comment>
<proteinExistence type="inferred from homology"/>
<dbReference type="InterPro" id="IPR012836">
    <property type="entry name" value="FlgF"/>
</dbReference>
<dbReference type="PANTHER" id="PTHR30435:SF18">
    <property type="entry name" value="FLAGELLAR BASAL-BODY ROD PROTEIN FLGF"/>
    <property type="match status" value="1"/>
</dbReference>
<dbReference type="InterPro" id="IPR037925">
    <property type="entry name" value="FlgE/F/G-like"/>
</dbReference>
<dbReference type="NCBIfam" id="TIGR03506">
    <property type="entry name" value="FlgEFG_subfam"/>
    <property type="match status" value="1"/>
</dbReference>
<accession>Q21S35</accession>
<reference evidence="11" key="1">
    <citation type="submission" date="2006-02" db="EMBL/GenBank/DDBJ databases">
        <title>Complete sequence of chromosome of Rhodoferax ferrireducens DSM 15236.</title>
        <authorList>
            <person name="Copeland A."/>
            <person name="Lucas S."/>
            <person name="Lapidus A."/>
            <person name="Barry K."/>
            <person name="Detter J.C."/>
            <person name="Glavina del Rio T."/>
            <person name="Hammon N."/>
            <person name="Israni S."/>
            <person name="Pitluck S."/>
            <person name="Brettin T."/>
            <person name="Bruce D."/>
            <person name="Han C."/>
            <person name="Tapia R."/>
            <person name="Gilna P."/>
            <person name="Kiss H."/>
            <person name="Schmutz J."/>
            <person name="Larimer F."/>
            <person name="Land M."/>
            <person name="Kyrpides N."/>
            <person name="Ivanova N."/>
            <person name="Richardson P."/>
        </authorList>
    </citation>
    <scope>NUCLEOTIDE SEQUENCE [LARGE SCALE GENOMIC DNA]</scope>
    <source>
        <strain evidence="11">ATCC BAA-621 / DSM 15236 / T118</strain>
    </source>
</reference>
<comment type="subunit">
    <text evidence="4 6">The basal body constitutes a major portion of the flagellar organelle and consists of five rings (E,L,P,S, and M) mounted on a central rod. The rod consists of about 26 subunits of FlgG in the distal portion, and FlgB, FlgC and FlgF are thought to build up the proximal portion of the rod with about 6 subunits each.</text>
</comment>
<gene>
    <name evidence="10" type="ordered locus">Rfer_3718</name>
</gene>
<dbReference type="Pfam" id="PF00460">
    <property type="entry name" value="Flg_bb_rod"/>
    <property type="match status" value="1"/>
</dbReference>
<dbReference type="NCBIfam" id="TIGR02490">
    <property type="entry name" value="flgF"/>
    <property type="match status" value="1"/>
</dbReference>
<dbReference type="AlphaFoldDB" id="Q21S35"/>
<organism evidence="10 11">
    <name type="scientific">Albidiferax ferrireducens (strain ATCC BAA-621 / DSM 15236 / T118)</name>
    <name type="common">Rhodoferax ferrireducens</name>
    <dbReference type="NCBI Taxonomy" id="338969"/>
    <lineage>
        <taxon>Bacteria</taxon>
        <taxon>Pseudomonadati</taxon>
        <taxon>Pseudomonadota</taxon>
        <taxon>Betaproteobacteria</taxon>
        <taxon>Burkholderiales</taxon>
        <taxon>Comamonadaceae</taxon>
        <taxon>Rhodoferax</taxon>
    </lineage>
</organism>
<keyword evidence="10" id="KW-0282">Flagellum</keyword>
<dbReference type="PROSITE" id="PS00588">
    <property type="entry name" value="FLAGELLA_BB_ROD"/>
    <property type="match status" value="1"/>
</dbReference>
<feature type="domain" description="Flagellar hook protein FlgE/F/G-like D1" evidence="9">
    <location>
        <begin position="83"/>
        <end position="147"/>
    </location>
</feature>
<dbReference type="OrthoDB" id="9804559at2"/>
<keyword evidence="11" id="KW-1185">Reference proteome</keyword>
<comment type="similarity">
    <text evidence="2 6">Belongs to the flagella basal body rod proteins family.</text>
</comment>
<evidence type="ECO:0000256" key="2">
    <source>
        <dbReference type="ARBA" id="ARBA00009677"/>
    </source>
</evidence>
<dbReference type="InterPro" id="IPR020013">
    <property type="entry name" value="Flagellar_FlgE/F/G"/>
</dbReference>
<protein>
    <recommendedName>
        <fullName evidence="5 6">Flagellar basal-body rod protein FlgF</fullName>
    </recommendedName>
</protein>
<dbReference type="PANTHER" id="PTHR30435">
    <property type="entry name" value="FLAGELLAR PROTEIN"/>
    <property type="match status" value="1"/>
</dbReference>
<evidence type="ECO:0000256" key="6">
    <source>
        <dbReference type="RuleBase" id="RU362116"/>
    </source>
</evidence>